<dbReference type="OrthoDB" id="9789995at2"/>
<keyword evidence="4 5" id="KW-0560">Oxidoreductase</keyword>
<dbReference type="RefSeq" id="WP_068879857.1">
    <property type="nucleotide sequence ID" value="NZ_LNTU01000001.1"/>
</dbReference>
<dbReference type="EMBL" id="LNTU01000001">
    <property type="protein sequence ID" value="KXF78589.1"/>
    <property type="molecule type" value="Genomic_DNA"/>
</dbReference>
<feature type="active site" description="Proton donor" evidence="5">
    <location>
        <position position="58"/>
    </location>
</feature>
<evidence type="ECO:0000313" key="7">
    <source>
        <dbReference type="Proteomes" id="UP000070107"/>
    </source>
</evidence>
<dbReference type="InterPro" id="IPR029500">
    <property type="entry name" value="QueF"/>
</dbReference>
<evidence type="ECO:0000256" key="5">
    <source>
        <dbReference type="HAMAP-Rule" id="MF_00818"/>
    </source>
</evidence>
<dbReference type="AlphaFoldDB" id="A0A135HZI0"/>
<dbReference type="PIRSF" id="PIRSF027377">
    <property type="entry name" value="Nitrile_oxidored_QueF"/>
    <property type="match status" value="1"/>
</dbReference>
<dbReference type="GO" id="GO:0008616">
    <property type="term" value="P:tRNA queuosine(34) biosynthetic process"/>
    <property type="evidence" value="ECO:0007669"/>
    <property type="project" value="UniProtKB-UniRule"/>
</dbReference>
<feature type="binding site" evidence="5">
    <location>
        <begin position="73"/>
        <end position="75"/>
    </location>
    <ligand>
        <name>substrate</name>
    </ligand>
</feature>
<comment type="function">
    <text evidence="5">Catalyzes the NADPH-dependent reduction of 7-cyano-7-deazaguanine (preQ0) to 7-aminomethyl-7-deazaguanine (preQ1).</text>
</comment>
<organism evidence="6 7">
    <name type="scientific">Paramesorhizobium deserti</name>
    <dbReference type="NCBI Taxonomy" id="1494590"/>
    <lineage>
        <taxon>Bacteria</taxon>
        <taxon>Pseudomonadati</taxon>
        <taxon>Pseudomonadota</taxon>
        <taxon>Alphaproteobacteria</taxon>
        <taxon>Hyphomicrobiales</taxon>
        <taxon>Phyllobacteriaceae</taxon>
        <taxon>Paramesorhizobium</taxon>
    </lineage>
</organism>
<comment type="catalytic activity">
    <reaction evidence="5">
        <text>7-aminomethyl-7-carbaguanine + 2 NADP(+) = 7-cyano-7-carbaguanine + 2 NADPH + 3 H(+)</text>
        <dbReference type="Rhea" id="RHEA:13409"/>
        <dbReference type="ChEBI" id="CHEBI:15378"/>
        <dbReference type="ChEBI" id="CHEBI:45075"/>
        <dbReference type="ChEBI" id="CHEBI:57783"/>
        <dbReference type="ChEBI" id="CHEBI:58349"/>
        <dbReference type="ChEBI" id="CHEBI:58703"/>
        <dbReference type="EC" id="1.7.1.13"/>
    </reaction>
</comment>
<dbReference type="EC" id="1.7.1.13" evidence="5"/>
<accession>A0A135HZI0</accession>
<dbReference type="GO" id="GO:0005737">
    <property type="term" value="C:cytoplasm"/>
    <property type="evidence" value="ECO:0007669"/>
    <property type="project" value="UniProtKB-SubCell"/>
</dbReference>
<name>A0A135HZI0_9HYPH</name>
<keyword evidence="7" id="KW-1185">Reference proteome</keyword>
<comment type="pathway">
    <text evidence="5">tRNA modification; tRNA-queuosine biosynthesis.</text>
</comment>
<dbReference type="SUPFAM" id="SSF55620">
    <property type="entry name" value="Tetrahydrobiopterin biosynthesis enzymes-like"/>
    <property type="match status" value="1"/>
</dbReference>
<comment type="similarity">
    <text evidence="5">Belongs to the GTP cyclohydrolase I family. QueF type 1 subfamily.</text>
</comment>
<evidence type="ECO:0000256" key="4">
    <source>
        <dbReference type="ARBA" id="ARBA00023002"/>
    </source>
</evidence>
<dbReference type="Gene3D" id="3.30.1130.10">
    <property type="match status" value="1"/>
</dbReference>
<evidence type="ECO:0000256" key="1">
    <source>
        <dbReference type="ARBA" id="ARBA00022490"/>
    </source>
</evidence>
<feature type="active site" description="Thioimide intermediate" evidence="5">
    <location>
        <position position="51"/>
    </location>
</feature>
<dbReference type="PANTHER" id="PTHR34354:SF1">
    <property type="entry name" value="NADPH-DEPENDENT 7-CYANO-7-DEAZAGUANINE REDUCTASE"/>
    <property type="match status" value="1"/>
</dbReference>
<dbReference type="PANTHER" id="PTHR34354">
    <property type="entry name" value="NADPH-DEPENDENT 7-CYANO-7-DEAZAGUANINE REDUCTASE"/>
    <property type="match status" value="1"/>
</dbReference>
<reference evidence="6 7" key="1">
    <citation type="submission" date="2015-11" db="EMBL/GenBank/DDBJ databases">
        <title>Draft genome sequence of Paramesorhizobium deserti A-3-E, a strain highly resistant to diverse beta-lactam antibiotics.</title>
        <authorList>
            <person name="Lv R."/>
            <person name="Yang X."/>
            <person name="Fang N."/>
            <person name="Guo J."/>
            <person name="Luo X."/>
            <person name="Peng F."/>
            <person name="Yang R."/>
            <person name="Cui Y."/>
            <person name="Fang C."/>
            <person name="Song Y."/>
        </authorList>
    </citation>
    <scope>NUCLEOTIDE SEQUENCE [LARGE SCALE GENOMIC DNA]</scope>
    <source>
        <strain evidence="6 7">A-3-E</strain>
    </source>
</reference>
<dbReference type="GO" id="GO:0033739">
    <property type="term" value="F:preQ1 synthase activity"/>
    <property type="evidence" value="ECO:0007669"/>
    <property type="project" value="UniProtKB-UniRule"/>
</dbReference>
<dbReference type="UniPathway" id="UPA00392"/>
<keyword evidence="2 5" id="KW-0671">Queuosine biosynthesis</keyword>
<keyword evidence="1 5" id="KW-0963">Cytoplasm</keyword>
<feature type="binding site" evidence="5">
    <location>
        <begin position="92"/>
        <end position="93"/>
    </location>
    <ligand>
        <name>substrate</name>
    </ligand>
</feature>
<proteinExistence type="inferred from homology"/>
<sequence>MTDVKGLTQLGAETRIPASPEEAVLETVPYTRGEGPAAIVRFTCPEFTSLCPMTGQPDFAHIVVDYAPDARLVESKSLKLFLFSFRNHGAFHEDCTLQIGRRIVEATKPLWLRIGGYWYPRGGIPIDVFWQTGTPPEGAWVPETGVAPYRGRG</sequence>
<dbReference type="InterPro" id="IPR050084">
    <property type="entry name" value="NADPH_dep_7-cyano-7-deazaG_red"/>
</dbReference>
<evidence type="ECO:0000313" key="6">
    <source>
        <dbReference type="EMBL" id="KXF78589.1"/>
    </source>
</evidence>
<dbReference type="Proteomes" id="UP000070107">
    <property type="component" value="Unassembled WGS sequence"/>
</dbReference>
<evidence type="ECO:0000256" key="2">
    <source>
        <dbReference type="ARBA" id="ARBA00022785"/>
    </source>
</evidence>
<comment type="subcellular location">
    <subcellularLocation>
        <location evidence="5">Cytoplasm</location>
    </subcellularLocation>
</comment>
<comment type="caution">
    <text evidence="6">The sequence shown here is derived from an EMBL/GenBank/DDBJ whole genome shotgun (WGS) entry which is preliminary data.</text>
</comment>
<dbReference type="STRING" id="1494590.ATN84_01995"/>
<dbReference type="InterPro" id="IPR043133">
    <property type="entry name" value="GTP-CH-I_C/QueF"/>
</dbReference>
<dbReference type="HAMAP" id="MF_00818">
    <property type="entry name" value="QueF_type1"/>
    <property type="match status" value="1"/>
</dbReference>
<dbReference type="Pfam" id="PF14489">
    <property type="entry name" value="QueF"/>
    <property type="match status" value="1"/>
</dbReference>
<evidence type="ECO:0000256" key="3">
    <source>
        <dbReference type="ARBA" id="ARBA00022857"/>
    </source>
</evidence>
<dbReference type="InterPro" id="IPR016856">
    <property type="entry name" value="QueF_type1"/>
</dbReference>
<protein>
    <recommendedName>
        <fullName evidence="5">NADPH-dependent 7-cyano-7-deazaguanine reductase</fullName>
        <ecNumber evidence="5">1.7.1.13</ecNumber>
    </recommendedName>
    <alternativeName>
        <fullName evidence="5">7-cyano-7-carbaguanine reductase</fullName>
    </alternativeName>
    <alternativeName>
        <fullName evidence="5">NADPH-dependent nitrile oxidoreductase</fullName>
    </alternativeName>
    <alternativeName>
        <fullName evidence="5">PreQ(0) reductase</fullName>
    </alternativeName>
</protein>
<keyword evidence="3 5" id="KW-0521">NADP</keyword>
<dbReference type="NCBIfam" id="TIGR03139">
    <property type="entry name" value="QueF-II"/>
    <property type="match status" value="1"/>
</dbReference>
<gene>
    <name evidence="5" type="primary">queF</name>
    <name evidence="6" type="ORF">ATN84_01995</name>
</gene>